<protein>
    <submittedName>
        <fullName evidence="2">Uncharacterized protein</fullName>
    </submittedName>
</protein>
<keyword evidence="1" id="KW-0472">Membrane</keyword>
<organism evidence="2 3">
    <name type="scientific">Gossypium darwinii</name>
    <name type="common">Darwin's cotton</name>
    <name type="synonym">Gossypium barbadense var. darwinii</name>
    <dbReference type="NCBI Taxonomy" id="34276"/>
    <lineage>
        <taxon>Eukaryota</taxon>
        <taxon>Viridiplantae</taxon>
        <taxon>Streptophyta</taxon>
        <taxon>Embryophyta</taxon>
        <taxon>Tracheophyta</taxon>
        <taxon>Spermatophyta</taxon>
        <taxon>Magnoliopsida</taxon>
        <taxon>eudicotyledons</taxon>
        <taxon>Gunneridae</taxon>
        <taxon>Pentapetalae</taxon>
        <taxon>rosids</taxon>
        <taxon>malvids</taxon>
        <taxon>Malvales</taxon>
        <taxon>Malvaceae</taxon>
        <taxon>Malvoideae</taxon>
        <taxon>Gossypium</taxon>
    </lineage>
</organism>
<keyword evidence="1" id="KW-1133">Transmembrane helix</keyword>
<reference evidence="2 3" key="1">
    <citation type="submission" date="2019-06" db="EMBL/GenBank/DDBJ databases">
        <title>WGS assembly of Gossypium darwinii.</title>
        <authorList>
            <person name="Chen Z.J."/>
            <person name="Sreedasyam A."/>
            <person name="Ando A."/>
            <person name="Song Q."/>
            <person name="De L."/>
            <person name="Hulse-Kemp A."/>
            <person name="Ding M."/>
            <person name="Ye W."/>
            <person name="Kirkbride R."/>
            <person name="Jenkins J."/>
            <person name="Plott C."/>
            <person name="Lovell J."/>
            <person name="Lin Y.-M."/>
            <person name="Vaughn R."/>
            <person name="Liu B."/>
            <person name="Li W."/>
            <person name="Simpson S."/>
            <person name="Scheffler B."/>
            <person name="Saski C."/>
            <person name="Grover C."/>
            <person name="Hu G."/>
            <person name="Conover J."/>
            <person name="Carlson J."/>
            <person name="Shu S."/>
            <person name="Boston L."/>
            <person name="Williams M."/>
            <person name="Peterson D."/>
            <person name="Mcgee K."/>
            <person name="Jones D."/>
            <person name="Wendel J."/>
            <person name="Stelly D."/>
            <person name="Grimwood J."/>
            <person name="Schmutz J."/>
        </authorList>
    </citation>
    <scope>NUCLEOTIDE SEQUENCE [LARGE SCALE GENOMIC DNA]</scope>
    <source>
        <strain evidence="2">1808015.09</strain>
    </source>
</reference>
<name>A0A5D2CF04_GOSDA</name>
<proteinExistence type="predicted"/>
<feature type="transmembrane region" description="Helical" evidence="1">
    <location>
        <begin position="21"/>
        <end position="37"/>
    </location>
</feature>
<evidence type="ECO:0000313" key="2">
    <source>
        <dbReference type="EMBL" id="TYG68144.1"/>
    </source>
</evidence>
<evidence type="ECO:0000313" key="3">
    <source>
        <dbReference type="Proteomes" id="UP000323506"/>
    </source>
</evidence>
<keyword evidence="1" id="KW-0812">Transmembrane</keyword>
<sequence>MSLTYIPKFHPRYSIFFCSKFWLPTFAICKILGFYLICYI</sequence>
<evidence type="ECO:0000256" key="1">
    <source>
        <dbReference type="SAM" id="Phobius"/>
    </source>
</evidence>
<accession>A0A5D2CF04</accession>
<keyword evidence="3" id="KW-1185">Reference proteome</keyword>
<dbReference type="Proteomes" id="UP000323506">
    <property type="component" value="Chromosome D05"/>
</dbReference>
<gene>
    <name evidence="2" type="ORF">ES288_D05G130400v1</name>
</gene>
<dbReference type="AlphaFoldDB" id="A0A5D2CF04"/>
<dbReference type="EMBL" id="CM017705">
    <property type="protein sequence ID" value="TYG68144.1"/>
    <property type="molecule type" value="Genomic_DNA"/>
</dbReference>